<dbReference type="PANTHER" id="PTHR11733">
    <property type="entry name" value="ZINC METALLOPROTEASE FAMILY M13 NEPRILYSIN-RELATED"/>
    <property type="match status" value="1"/>
</dbReference>
<dbReference type="Gene3D" id="1.10.1380.10">
    <property type="entry name" value="Neutral endopeptidase , domain2"/>
    <property type="match status" value="1"/>
</dbReference>
<evidence type="ECO:0000256" key="7">
    <source>
        <dbReference type="ARBA" id="ARBA00023049"/>
    </source>
</evidence>
<comment type="similarity">
    <text evidence="2">Belongs to the peptidase M13 family.</text>
</comment>
<comment type="caution">
    <text evidence="10">The sequence shown here is derived from an EMBL/GenBank/DDBJ whole genome shotgun (WGS) entry which is preliminary data.</text>
</comment>
<dbReference type="PROSITE" id="PS51885">
    <property type="entry name" value="NEPRILYSIN"/>
    <property type="match status" value="1"/>
</dbReference>
<evidence type="ECO:0000259" key="8">
    <source>
        <dbReference type="Pfam" id="PF01431"/>
    </source>
</evidence>
<evidence type="ECO:0000256" key="5">
    <source>
        <dbReference type="ARBA" id="ARBA00022801"/>
    </source>
</evidence>
<dbReference type="GO" id="GO:0046872">
    <property type="term" value="F:metal ion binding"/>
    <property type="evidence" value="ECO:0007669"/>
    <property type="project" value="UniProtKB-KW"/>
</dbReference>
<feature type="domain" description="Peptidase M13 N-terminal" evidence="9">
    <location>
        <begin position="3"/>
        <end position="325"/>
    </location>
</feature>
<dbReference type="EMBL" id="JABSTR010000004">
    <property type="protein sequence ID" value="KAH9368550.1"/>
    <property type="molecule type" value="Genomic_DNA"/>
</dbReference>
<dbReference type="InterPro" id="IPR018497">
    <property type="entry name" value="Peptidase_M13_C"/>
</dbReference>
<keyword evidence="11" id="KW-1185">Reference proteome</keyword>
<evidence type="ECO:0008006" key="12">
    <source>
        <dbReference type="Google" id="ProtNLM"/>
    </source>
</evidence>
<evidence type="ECO:0000256" key="2">
    <source>
        <dbReference type="ARBA" id="ARBA00007357"/>
    </source>
</evidence>
<keyword evidence="5" id="KW-0378">Hydrolase</keyword>
<dbReference type="Proteomes" id="UP000821853">
    <property type="component" value="Chromosome 2"/>
</dbReference>
<keyword evidence="3" id="KW-0645">Protease</keyword>
<dbReference type="GO" id="GO:0016485">
    <property type="term" value="P:protein processing"/>
    <property type="evidence" value="ECO:0007669"/>
    <property type="project" value="TreeGrafter"/>
</dbReference>
<dbReference type="Pfam" id="PF01431">
    <property type="entry name" value="Peptidase_M13"/>
    <property type="match status" value="1"/>
</dbReference>
<dbReference type="InterPro" id="IPR000718">
    <property type="entry name" value="Peptidase_M13"/>
</dbReference>
<keyword evidence="4" id="KW-0479">Metal-binding</keyword>
<dbReference type="Gene3D" id="3.40.390.10">
    <property type="entry name" value="Collagenase (Catalytic Domain)"/>
    <property type="match status" value="1"/>
</dbReference>
<organism evidence="10 11">
    <name type="scientific">Haemaphysalis longicornis</name>
    <name type="common">Bush tick</name>
    <dbReference type="NCBI Taxonomy" id="44386"/>
    <lineage>
        <taxon>Eukaryota</taxon>
        <taxon>Metazoa</taxon>
        <taxon>Ecdysozoa</taxon>
        <taxon>Arthropoda</taxon>
        <taxon>Chelicerata</taxon>
        <taxon>Arachnida</taxon>
        <taxon>Acari</taxon>
        <taxon>Parasitiformes</taxon>
        <taxon>Ixodida</taxon>
        <taxon>Ixodoidea</taxon>
        <taxon>Ixodidae</taxon>
        <taxon>Haemaphysalinae</taxon>
        <taxon>Haemaphysalis</taxon>
    </lineage>
</organism>
<feature type="domain" description="Peptidase M13 C-terminal" evidence="8">
    <location>
        <begin position="478"/>
        <end position="560"/>
    </location>
</feature>
<dbReference type="PANTHER" id="PTHR11733:SF241">
    <property type="entry name" value="GH26575P-RELATED"/>
    <property type="match status" value="1"/>
</dbReference>
<evidence type="ECO:0000256" key="4">
    <source>
        <dbReference type="ARBA" id="ARBA00022723"/>
    </source>
</evidence>
<sequence>MLKACMANRSRGEQDSRAFRLFMKELNLSWPDDPPRNVNALAVVVNLAFNWQVTFWISLKLVQDRVTPQRQRLLVSEGNRDDLLVFARNHAYLLSHDAYVQYWKSNCQLLLPDQFNACQRNFTTKMYESASIQGDVIKSLLAVSSNYPKSPVLTTVGEMGMHAGGRLNSSEWELRLREVLQPYGHPFITNSSEVLISDTLLLESIGRLFTTYSDTELVHQMSWEFVQRHISSVERTPLEISFGGRRPALPDVALYCALFVENSYRTLIVSAYAHSNMNSAKRQALDADLRGLLDAAVRKINASLWLKEHSKRMAVEKMQVMTTRIWPPEQYLTVQNLDSAYESFPANSNTSFVQSWVTTRKAQRRLQGTPLQEVTDNLHPMISFSLVDYDYLMNEVRVAISALASPVYYAQGTRSMFYGGLGFLYAFHALKAIDSTGRRIAANGKVAFPWLSTEEATALDERGLCQDVQRDDTFLTSLAALEVSLSEFQATRSRDGNHATSANLTEDQVFFSTLCRLTCGAPSNRARVLRCNDLVKNVANFAAAFHCPRGSPMNPRTRCRYFD</sequence>
<protein>
    <recommendedName>
        <fullName evidence="12">Endothelin-converting enzyme</fullName>
    </recommendedName>
</protein>
<evidence type="ECO:0000313" key="11">
    <source>
        <dbReference type="Proteomes" id="UP000821853"/>
    </source>
</evidence>
<reference evidence="10 11" key="1">
    <citation type="journal article" date="2020" name="Cell">
        <title>Large-Scale Comparative Analyses of Tick Genomes Elucidate Their Genetic Diversity and Vector Capacities.</title>
        <authorList>
            <consortium name="Tick Genome and Microbiome Consortium (TIGMIC)"/>
            <person name="Jia N."/>
            <person name="Wang J."/>
            <person name="Shi W."/>
            <person name="Du L."/>
            <person name="Sun Y."/>
            <person name="Zhan W."/>
            <person name="Jiang J.F."/>
            <person name="Wang Q."/>
            <person name="Zhang B."/>
            <person name="Ji P."/>
            <person name="Bell-Sakyi L."/>
            <person name="Cui X.M."/>
            <person name="Yuan T.T."/>
            <person name="Jiang B.G."/>
            <person name="Yang W.F."/>
            <person name="Lam T.T."/>
            <person name="Chang Q.C."/>
            <person name="Ding S.J."/>
            <person name="Wang X.J."/>
            <person name="Zhu J.G."/>
            <person name="Ruan X.D."/>
            <person name="Zhao L."/>
            <person name="Wei J.T."/>
            <person name="Ye R.Z."/>
            <person name="Que T.C."/>
            <person name="Du C.H."/>
            <person name="Zhou Y.H."/>
            <person name="Cheng J.X."/>
            <person name="Dai P.F."/>
            <person name="Guo W.B."/>
            <person name="Han X.H."/>
            <person name="Huang E.J."/>
            <person name="Li L.F."/>
            <person name="Wei W."/>
            <person name="Gao Y.C."/>
            <person name="Liu J.Z."/>
            <person name="Shao H.Z."/>
            <person name="Wang X."/>
            <person name="Wang C.C."/>
            <person name="Yang T.C."/>
            <person name="Huo Q.B."/>
            <person name="Li W."/>
            <person name="Chen H.Y."/>
            <person name="Chen S.E."/>
            <person name="Zhou L.G."/>
            <person name="Ni X.B."/>
            <person name="Tian J.H."/>
            <person name="Sheng Y."/>
            <person name="Liu T."/>
            <person name="Pan Y.S."/>
            <person name="Xia L.Y."/>
            <person name="Li J."/>
            <person name="Zhao F."/>
            <person name="Cao W.C."/>
        </authorList>
    </citation>
    <scope>NUCLEOTIDE SEQUENCE [LARGE SCALE GENOMIC DNA]</scope>
    <source>
        <strain evidence="10">HaeL-2018</strain>
    </source>
</reference>
<dbReference type="InterPro" id="IPR024079">
    <property type="entry name" value="MetalloPept_cat_dom_sf"/>
</dbReference>
<dbReference type="AlphaFoldDB" id="A0A9J6FQQ7"/>
<name>A0A9J6FQQ7_HAELO</name>
<evidence type="ECO:0000256" key="1">
    <source>
        <dbReference type="ARBA" id="ARBA00001947"/>
    </source>
</evidence>
<dbReference type="Pfam" id="PF05649">
    <property type="entry name" value="Peptidase_M13_N"/>
    <property type="match status" value="1"/>
</dbReference>
<proteinExistence type="inferred from homology"/>
<dbReference type="InterPro" id="IPR008753">
    <property type="entry name" value="Peptidase_M13_N"/>
</dbReference>
<evidence type="ECO:0000313" key="10">
    <source>
        <dbReference type="EMBL" id="KAH9368550.1"/>
    </source>
</evidence>
<dbReference type="GO" id="GO:0005886">
    <property type="term" value="C:plasma membrane"/>
    <property type="evidence" value="ECO:0007669"/>
    <property type="project" value="TreeGrafter"/>
</dbReference>
<accession>A0A9J6FQQ7</accession>
<dbReference type="VEuPathDB" id="VectorBase:HLOH_052011"/>
<dbReference type="InterPro" id="IPR042089">
    <property type="entry name" value="Peptidase_M13_dom_2"/>
</dbReference>
<gene>
    <name evidence="10" type="ORF">HPB48_020941</name>
</gene>
<evidence type="ECO:0000256" key="6">
    <source>
        <dbReference type="ARBA" id="ARBA00022833"/>
    </source>
</evidence>
<keyword evidence="7" id="KW-0482">Metalloprotease</keyword>
<comment type="cofactor">
    <cofactor evidence="1">
        <name>Zn(2+)</name>
        <dbReference type="ChEBI" id="CHEBI:29105"/>
    </cofactor>
</comment>
<evidence type="ECO:0000256" key="3">
    <source>
        <dbReference type="ARBA" id="ARBA00022670"/>
    </source>
</evidence>
<keyword evidence="6" id="KW-0862">Zinc</keyword>
<dbReference type="GO" id="GO:0004222">
    <property type="term" value="F:metalloendopeptidase activity"/>
    <property type="evidence" value="ECO:0007669"/>
    <property type="project" value="InterPro"/>
</dbReference>
<evidence type="ECO:0000259" key="9">
    <source>
        <dbReference type="Pfam" id="PF05649"/>
    </source>
</evidence>
<dbReference type="SUPFAM" id="SSF55486">
    <property type="entry name" value="Metalloproteases ('zincins'), catalytic domain"/>
    <property type="match status" value="1"/>
</dbReference>
<dbReference type="OrthoDB" id="6507175at2759"/>